<gene>
    <name evidence="2" type="ORF">HYFRA_00012082</name>
</gene>
<name>A0A9N9PUG3_9HELO</name>
<comment type="caution">
    <text evidence="2">The sequence shown here is derived from an EMBL/GenBank/DDBJ whole genome shotgun (WGS) entry which is preliminary data.</text>
</comment>
<proteinExistence type="predicted"/>
<evidence type="ECO:0000256" key="1">
    <source>
        <dbReference type="SAM" id="MobiDB-lite"/>
    </source>
</evidence>
<evidence type="ECO:0000313" key="3">
    <source>
        <dbReference type="Proteomes" id="UP000696280"/>
    </source>
</evidence>
<organism evidence="2 3">
    <name type="scientific">Hymenoscyphus fraxineus</name>
    <dbReference type="NCBI Taxonomy" id="746836"/>
    <lineage>
        <taxon>Eukaryota</taxon>
        <taxon>Fungi</taxon>
        <taxon>Dikarya</taxon>
        <taxon>Ascomycota</taxon>
        <taxon>Pezizomycotina</taxon>
        <taxon>Leotiomycetes</taxon>
        <taxon>Helotiales</taxon>
        <taxon>Helotiaceae</taxon>
        <taxon>Hymenoscyphus</taxon>
    </lineage>
</organism>
<dbReference type="Proteomes" id="UP000696280">
    <property type="component" value="Unassembled WGS sequence"/>
</dbReference>
<dbReference type="AlphaFoldDB" id="A0A9N9PUG3"/>
<accession>A0A9N9PUG3</accession>
<feature type="region of interest" description="Disordered" evidence="1">
    <location>
        <begin position="1"/>
        <end position="33"/>
    </location>
</feature>
<protein>
    <submittedName>
        <fullName evidence="2">Uncharacterized protein</fullName>
    </submittedName>
</protein>
<evidence type="ECO:0000313" key="2">
    <source>
        <dbReference type="EMBL" id="CAG8956165.1"/>
    </source>
</evidence>
<reference evidence="2" key="1">
    <citation type="submission" date="2021-07" db="EMBL/GenBank/DDBJ databases">
        <authorList>
            <person name="Durling M."/>
        </authorList>
    </citation>
    <scope>NUCLEOTIDE SEQUENCE</scope>
</reference>
<keyword evidence="3" id="KW-1185">Reference proteome</keyword>
<sequence>MVPSATPEEGNAMPQKGKKLDSELSNQESAGDSRRLLLLPQLFEKHKEENTTGSLYIPMHLSASEQNCYGYSTALQMLDMSLVKRGATLNGDHDRVDHDAATSTMPNPTVHETSNGMTCFENNQSRAFPADHPSGKRWRA</sequence>
<dbReference type="EMBL" id="CAJVRL010000069">
    <property type="protein sequence ID" value="CAG8956165.1"/>
    <property type="molecule type" value="Genomic_DNA"/>
</dbReference>